<gene>
    <name evidence="3" type="ORF">M407DRAFT_19322</name>
</gene>
<dbReference type="GO" id="GO:0005774">
    <property type="term" value="C:vacuolar membrane"/>
    <property type="evidence" value="ECO:0007669"/>
    <property type="project" value="TreeGrafter"/>
</dbReference>
<dbReference type="AlphaFoldDB" id="A0A0C3LD23"/>
<dbReference type="HOGENOM" id="CLU_014995_3_1_1"/>
<comment type="similarity">
    <text evidence="1">Belongs to the NPR2 family.</text>
</comment>
<dbReference type="GO" id="GO:0010508">
    <property type="term" value="P:positive regulation of autophagy"/>
    <property type="evidence" value="ECO:0007669"/>
    <property type="project" value="TreeGrafter"/>
</dbReference>
<feature type="compositionally biased region" description="Low complexity" evidence="2">
    <location>
        <begin position="132"/>
        <end position="147"/>
    </location>
</feature>
<evidence type="ECO:0008006" key="5">
    <source>
        <dbReference type="Google" id="ProtNLM"/>
    </source>
</evidence>
<evidence type="ECO:0000256" key="2">
    <source>
        <dbReference type="SAM" id="MobiDB-lite"/>
    </source>
</evidence>
<dbReference type="GO" id="GO:1904262">
    <property type="term" value="P:negative regulation of TORC1 signaling"/>
    <property type="evidence" value="ECO:0007669"/>
    <property type="project" value="TreeGrafter"/>
</dbReference>
<proteinExistence type="inferred from homology"/>
<dbReference type="PANTHER" id="PTHR12991:SF10">
    <property type="entry name" value="GATOR COMPLEX PROTEIN NPRL2"/>
    <property type="match status" value="1"/>
</dbReference>
<feature type="region of interest" description="Disordered" evidence="2">
    <location>
        <begin position="108"/>
        <end position="166"/>
    </location>
</feature>
<accession>A0A0C3LD23</accession>
<dbReference type="InterPro" id="IPR009348">
    <property type="entry name" value="NPR2-like"/>
</dbReference>
<sequence length="788" mass="85375">MIDSLILNPQPLQGTPNVGFTNDDSFLPRILSVFYAVFHPRLGPQVVYQVPEGSIAVSLVPQPDSARSPIFSATSIRSPSVAYTPGSFAAGSSGVSADALAKLGEPEPLSLGGSRAPSLTSLVSGGASPRTSHTGLSSPPESSSGTSDKPGASPGFSAVQPASGLSQSRPPALIGLGNSKVPSLKIVSSNALVDFDSISEYVIPKDRLYGRLVHCNTPTHRILGFPVILYGDRYFRRDFRFNLCFVFDRRADLSCYEQVVRKCATVLMNCEEESGFLSNQQTSGRMYSILEQLYEDLNSFSETSIRIDSFNSIELKIFPFYPNPPKVDDWQVPIALINLAKRVESNWDLTMAKVVPHINGINHVSKIADLADTDPNLTRRCMEHLLFYQCILMVDIFQYSNMYALKPAIQWLAEDASVQAECAPYVTQAGHDHLSWPQLLRLYSQLKRGKTIHTWMEENDIASTGIDVRRFLSFGVIKGFLRRIHRYPILVSRDRDKSKKKRGGVGSQSRQLNPEELDALTALKDTGIGSPTATNYFQSFIPISESIESTSSMTTVHGYRVAGRSFGVMTAAESPSNLSPPIHTVTPTQYFPGSQMRARPRQGSVQSTLSAINTQHASQPYLASTTSITSSATAQSDLNATLAEVGATPASWRSSRGPPTPVLSRNSTVRTRDRATSITQRNSQGGMLSNTISIGGSGGTGGAGNAVLGVGAGVSVEPLPYPEGLREMLDGQHHTDEICSKHGIGWKELEGYLAIIGWAPNAPPEAAAEEGRQAPGMLDLGRVKIINR</sequence>
<evidence type="ECO:0000256" key="1">
    <source>
        <dbReference type="ARBA" id="ARBA00008433"/>
    </source>
</evidence>
<evidence type="ECO:0000313" key="3">
    <source>
        <dbReference type="EMBL" id="KIO31813.1"/>
    </source>
</evidence>
<dbReference type="EMBL" id="KN822960">
    <property type="protein sequence ID" value="KIO31813.1"/>
    <property type="molecule type" value="Genomic_DNA"/>
</dbReference>
<reference evidence="3 4" key="1">
    <citation type="submission" date="2014-04" db="EMBL/GenBank/DDBJ databases">
        <authorList>
            <consortium name="DOE Joint Genome Institute"/>
            <person name="Kuo A."/>
            <person name="Girlanda M."/>
            <person name="Perotto S."/>
            <person name="Kohler A."/>
            <person name="Nagy L.G."/>
            <person name="Floudas D."/>
            <person name="Copeland A."/>
            <person name="Barry K.W."/>
            <person name="Cichocki N."/>
            <person name="Veneault-Fourrey C."/>
            <person name="LaButti K."/>
            <person name="Lindquist E.A."/>
            <person name="Lipzen A."/>
            <person name="Lundell T."/>
            <person name="Morin E."/>
            <person name="Murat C."/>
            <person name="Sun H."/>
            <person name="Tunlid A."/>
            <person name="Henrissat B."/>
            <person name="Grigoriev I.V."/>
            <person name="Hibbett D.S."/>
            <person name="Martin F."/>
            <person name="Nordberg H.P."/>
            <person name="Cantor M.N."/>
            <person name="Hua S.X."/>
        </authorList>
    </citation>
    <scope>NUCLEOTIDE SEQUENCE [LARGE SCALE GENOMIC DNA]</scope>
    <source>
        <strain evidence="3 4">MUT 4182</strain>
    </source>
</reference>
<dbReference type="STRING" id="1051891.A0A0C3LD23"/>
<reference evidence="4" key="2">
    <citation type="submission" date="2015-01" db="EMBL/GenBank/DDBJ databases">
        <title>Evolutionary Origins and Diversification of the Mycorrhizal Mutualists.</title>
        <authorList>
            <consortium name="DOE Joint Genome Institute"/>
            <consortium name="Mycorrhizal Genomics Consortium"/>
            <person name="Kohler A."/>
            <person name="Kuo A."/>
            <person name="Nagy L.G."/>
            <person name="Floudas D."/>
            <person name="Copeland A."/>
            <person name="Barry K.W."/>
            <person name="Cichocki N."/>
            <person name="Veneault-Fourrey C."/>
            <person name="LaButti K."/>
            <person name="Lindquist E.A."/>
            <person name="Lipzen A."/>
            <person name="Lundell T."/>
            <person name="Morin E."/>
            <person name="Murat C."/>
            <person name="Riley R."/>
            <person name="Ohm R."/>
            <person name="Sun H."/>
            <person name="Tunlid A."/>
            <person name="Henrissat B."/>
            <person name="Grigoriev I.V."/>
            <person name="Hibbett D.S."/>
            <person name="Martin F."/>
        </authorList>
    </citation>
    <scope>NUCLEOTIDE SEQUENCE [LARGE SCALE GENOMIC DNA]</scope>
    <source>
        <strain evidence="4">MUT 4182</strain>
    </source>
</reference>
<dbReference type="OrthoDB" id="338854at2759"/>
<dbReference type="GO" id="GO:1990130">
    <property type="term" value="C:GATOR1 complex"/>
    <property type="evidence" value="ECO:0007669"/>
    <property type="project" value="TreeGrafter"/>
</dbReference>
<feature type="compositionally biased region" description="Polar residues" evidence="2">
    <location>
        <begin position="676"/>
        <end position="687"/>
    </location>
</feature>
<protein>
    <recommendedName>
        <fullName evidence="5">NPR2-domain-containing protein</fullName>
    </recommendedName>
</protein>
<dbReference type="Pfam" id="PF06218">
    <property type="entry name" value="NPR2"/>
    <property type="match status" value="2"/>
</dbReference>
<dbReference type="PANTHER" id="PTHR12991">
    <property type="entry name" value="NITROGEN PERMEASE REGULATOR 2/TUMOR SUPPRESSOR CANDIDATE 4"/>
    <property type="match status" value="1"/>
</dbReference>
<feature type="region of interest" description="Disordered" evidence="2">
    <location>
        <begin position="649"/>
        <end position="688"/>
    </location>
</feature>
<dbReference type="GO" id="GO:0005096">
    <property type="term" value="F:GTPase activator activity"/>
    <property type="evidence" value="ECO:0007669"/>
    <property type="project" value="TreeGrafter"/>
</dbReference>
<name>A0A0C3LD23_9AGAM</name>
<keyword evidence="4" id="KW-1185">Reference proteome</keyword>
<organism evidence="3 4">
    <name type="scientific">Tulasnella calospora MUT 4182</name>
    <dbReference type="NCBI Taxonomy" id="1051891"/>
    <lineage>
        <taxon>Eukaryota</taxon>
        <taxon>Fungi</taxon>
        <taxon>Dikarya</taxon>
        <taxon>Basidiomycota</taxon>
        <taxon>Agaricomycotina</taxon>
        <taxon>Agaricomycetes</taxon>
        <taxon>Cantharellales</taxon>
        <taxon>Tulasnellaceae</taxon>
        <taxon>Tulasnella</taxon>
    </lineage>
</organism>
<evidence type="ECO:0000313" key="4">
    <source>
        <dbReference type="Proteomes" id="UP000054248"/>
    </source>
</evidence>
<dbReference type="Proteomes" id="UP000054248">
    <property type="component" value="Unassembled WGS sequence"/>
</dbReference>